<organism evidence="6 7">
    <name type="scientific">Penicillium chermesinum</name>
    <dbReference type="NCBI Taxonomy" id="63820"/>
    <lineage>
        <taxon>Eukaryota</taxon>
        <taxon>Fungi</taxon>
        <taxon>Dikarya</taxon>
        <taxon>Ascomycota</taxon>
        <taxon>Pezizomycotina</taxon>
        <taxon>Eurotiomycetes</taxon>
        <taxon>Eurotiomycetidae</taxon>
        <taxon>Eurotiales</taxon>
        <taxon>Aspergillaceae</taxon>
        <taxon>Penicillium</taxon>
    </lineage>
</organism>
<feature type="transmembrane region" description="Helical" evidence="5">
    <location>
        <begin position="344"/>
        <end position="366"/>
    </location>
</feature>
<keyword evidence="3 5" id="KW-1133">Transmembrane helix</keyword>
<keyword evidence="4 5" id="KW-0472">Membrane</keyword>
<keyword evidence="2 5" id="KW-0812">Transmembrane</keyword>
<comment type="caution">
    <text evidence="6">The sequence shown here is derived from an EMBL/GenBank/DDBJ whole genome shotgun (WGS) entry which is preliminary data.</text>
</comment>
<dbReference type="InterPro" id="IPR002523">
    <property type="entry name" value="MgTranspt_CorA/ZnTranspt_ZntB"/>
</dbReference>
<feature type="transmembrane region" description="Helical" evidence="5">
    <location>
        <begin position="381"/>
        <end position="401"/>
    </location>
</feature>
<reference evidence="6" key="1">
    <citation type="submission" date="2022-11" db="EMBL/GenBank/DDBJ databases">
        <authorList>
            <person name="Petersen C."/>
        </authorList>
    </citation>
    <scope>NUCLEOTIDE SEQUENCE</scope>
    <source>
        <strain evidence="6">IBT 19713</strain>
    </source>
</reference>
<sequence length="443" mass="51167">MTAVQIPPFHVQLWNEENGWRDESVSADGLSLETPFAIPTGIPSSTQVFVITVDAKKVWACQETRQVIQHALRLPDICWANYLANANGYFGCDATDTEGEIDGFNTWAFFEVKHLLDKAGPNGKDYRWFKIGIFSRWLPSTHQTGILLLSSDEHMSSFSFKPSPGNLIDPFWLYPCILGDIARLQETAIWNIRNEVRKIETKRQLSGESPQPHYERLHEIARHAIHVSESIDVTVRNLQEIVSQHQMYTSQWNMHPDRFVPPSLREAPENREMQKSLIIYRSLNRRLQFFLSHIESIGHRAKANEKRLQNEIQLAFNLISQRDTAATVQIGEAAQRDSATMKTLSFITLIFLPPTFISTIFGMQFFNYDSTEGFVLTSDFWIYWAIAIPITMLTGLVWLFWSKIFPHDSRTTFERIRHPRHRHDENLKEGLELEVRHSDGSPV</sequence>
<evidence type="ECO:0000313" key="6">
    <source>
        <dbReference type="EMBL" id="KAJ5249086.1"/>
    </source>
</evidence>
<reference evidence="6" key="2">
    <citation type="journal article" date="2023" name="IMA Fungus">
        <title>Comparative genomic study of the Penicillium genus elucidates a diverse pangenome and 15 lateral gene transfer events.</title>
        <authorList>
            <person name="Petersen C."/>
            <person name="Sorensen T."/>
            <person name="Nielsen M.R."/>
            <person name="Sondergaard T.E."/>
            <person name="Sorensen J.L."/>
            <person name="Fitzpatrick D.A."/>
            <person name="Frisvad J.C."/>
            <person name="Nielsen K.L."/>
        </authorList>
    </citation>
    <scope>NUCLEOTIDE SEQUENCE</scope>
    <source>
        <strain evidence="6">IBT 19713</strain>
    </source>
</reference>
<accession>A0A9W9PKH3</accession>
<dbReference type="AlphaFoldDB" id="A0A9W9PKH3"/>
<comment type="subcellular location">
    <subcellularLocation>
        <location evidence="1">Membrane</location>
        <topology evidence="1">Multi-pass membrane protein</topology>
    </subcellularLocation>
</comment>
<dbReference type="OrthoDB" id="5207033at2759"/>
<evidence type="ECO:0000256" key="4">
    <source>
        <dbReference type="ARBA" id="ARBA00023136"/>
    </source>
</evidence>
<dbReference type="GeneID" id="83197137"/>
<dbReference type="SUPFAM" id="SSF144083">
    <property type="entry name" value="Magnesium transport protein CorA, transmembrane region"/>
    <property type="match status" value="1"/>
</dbReference>
<dbReference type="Proteomes" id="UP001150941">
    <property type="component" value="Unassembled WGS sequence"/>
</dbReference>
<evidence type="ECO:0000313" key="7">
    <source>
        <dbReference type="Proteomes" id="UP001150941"/>
    </source>
</evidence>
<dbReference type="GO" id="GO:0016020">
    <property type="term" value="C:membrane"/>
    <property type="evidence" value="ECO:0007669"/>
    <property type="project" value="UniProtKB-SubCell"/>
</dbReference>
<keyword evidence="7" id="KW-1185">Reference proteome</keyword>
<dbReference type="GO" id="GO:0046873">
    <property type="term" value="F:metal ion transmembrane transporter activity"/>
    <property type="evidence" value="ECO:0007669"/>
    <property type="project" value="InterPro"/>
</dbReference>
<evidence type="ECO:0000256" key="3">
    <source>
        <dbReference type="ARBA" id="ARBA00022989"/>
    </source>
</evidence>
<evidence type="ECO:0000256" key="5">
    <source>
        <dbReference type="SAM" id="Phobius"/>
    </source>
</evidence>
<gene>
    <name evidence="6" type="ORF">N7468_000537</name>
</gene>
<name>A0A9W9PKH3_9EURO</name>
<evidence type="ECO:0008006" key="8">
    <source>
        <dbReference type="Google" id="ProtNLM"/>
    </source>
</evidence>
<evidence type="ECO:0000256" key="2">
    <source>
        <dbReference type="ARBA" id="ARBA00022692"/>
    </source>
</evidence>
<dbReference type="Pfam" id="PF01544">
    <property type="entry name" value="CorA"/>
    <property type="match status" value="1"/>
</dbReference>
<dbReference type="EMBL" id="JAPQKS010000001">
    <property type="protein sequence ID" value="KAJ5249086.1"/>
    <property type="molecule type" value="Genomic_DNA"/>
</dbReference>
<dbReference type="InterPro" id="IPR045863">
    <property type="entry name" value="CorA_TM1_TM2"/>
</dbReference>
<dbReference type="Gene3D" id="1.20.58.340">
    <property type="entry name" value="Magnesium transport protein CorA, transmembrane region"/>
    <property type="match status" value="1"/>
</dbReference>
<protein>
    <recommendedName>
        <fullName evidence="8">Mg2+ transporter protein, CorA-like/Zinc transport protein ZntB</fullName>
    </recommendedName>
</protein>
<dbReference type="RefSeq" id="XP_058335865.1">
    <property type="nucleotide sequence ID" value="XM_058469834.1"/>
</dbReference>
<evidence type="ECO:0000256" key="1">
    <source>
        <dbReference type="ARBA" id="ARBA00004141"/>
    </source>
</evidence>
<proteinExistence type="predicted"/>